<dbReference type="EMBL" id="CAJDYZ010010463">
    <property type="protein sequence ID" value="CAD1478051.1"/>
    <property type="molecule type" value="Genomic_DNA"/>
</dbReference>
<sequence length="37" mass="3838">MVNAVLPELNSSSNDSSLGRGKQARVIVRGGAQPLDT</sequence>
<reference evidence="2" key="1">
    <citation type="submission" date="2020-07" db="EMBL/GenBank/DDBJ databases">
        <authorList>
            <person name="Nazaruddin N."/>
        </authorList>
    </citation>
    <scope>NUCLEOTIDE SEQUENCE</scope>
</reference>
<name>A0A6V7HD85_9HYME</name>
<evidence type="ECO:0000313" key="2">
    <source>
        <dbReference type="EMBL" id="CAD1478051.1"/>
    </source>
</evidence>
<proteinExistence type="predicted"/>
<organism evidence="2 3">
    <name type="scientific">Heterotrigona itama</name>
    <dbReference type="NCBI Taxonomy" id="395501"/>
    <lineage>
        <taxon>Eukaryota</taxon>
        <taxon>Metazoa</taxon>
        <taxon>Ecdysozoa</taxon>
        <taxon>Arthropoda</taxon>
        <taxon>Hexapoda</taxon>
        <taxon>Insecta</taxon>
        <taxon>Pterygota</taxon>
        <taxon>Neoptera</taxon>
        <taxon>Endopterygota</taxon>
        <taxon>Hymenoptera</taxon>
        <taxon>Apocrita</taxon>
        <taxon>Aculeata</taxon>
        <taxon>Apoidea</taxon>
        <taxon>Anthophila</taxon>
        <taxon>Apidae</taxon>
        <taxon>Heterotrigona</taxon>
    </lineage>
</organism>
<accession>A0A6V7HD85</accession>
<evidence type="ECO:0000313" key="3">
    <source>
        <dbReference type="Proteomes" id="UP000752696"/>
    </source>
</evidence>
<feature type="non-terminal residue" evidence="2">
    <location>
        <position position="37"/>
    </location>
</feature>
<evidence type="ECO:0000256" key="1">
    <source>
        <dbReference type="SAM" id="MobiDB-lite"/>
    </source>
</evidence>
<gene>
    <name evidence="2" type="ORF">MHI_LOCUS771753</name>
</gene>
<feature type="region of interest" description="Disordered" evidence="1">
    <location>
        <begin position="1"/>
        <end position="37"/>
    </location>
</feature>
<dbReference type="AlphaFoldDB" id="A0A6V7HD85"/>
<protein>
    <submittedName>
        <fullName evidence="2">Uncharacterized protein</fullName>
    </submittedName>
</protein>
<comment type="caution">
    <text evidence="2">The sequence shown here is derived from an EMBL/GenBank/DDBJ whole genome shotgun (WGS) entry which is preliminary data.</text>
</comment>
<dbReference type="Proteomes" id="UP000752696">
    <property type="component" value="Unassembled WGS sequence"/>
</dbReference>
<keyword evidence="3" id="KW-1185">Reference proteome</keyword>